<protein>
    <submittedName>
        <fullName evidence="1">Uncharacterized protein</fullName>
    </submittedName>
</protein>
<keyword evidence="2" id="KW-1185">Reference proteome</keyword>
<gene>
    <name evidence="1" type="ORF">ACEU3E_06400</name>
</gene>
<accession>A0ABV4UVD2</accession>
<proteinExistence type="predicted"/>
<dbReference type="EMBL" id="JBHDLN010000003">
    <property type="protein sequence ID" value="MFB0841791.1"/>
    <property type="molecule type" value="Genomic_DNA"/>
</dbReference>
<evidence type="ECO:0000313" key="2">
    <source>
        <dbReference type="Proteomes" id="UP001575622"/>
    </source>
</evidence>
<dbReference type="RefSeq" id="WP_373949430.1">
    <property type="nucleotide sequence ID" value="NZ_JBHDLN010000003.1"/>
</dbReference>
<dbReference type="Proteomes" id="UP001575622">
    <property type="component" value="Unassembled WGS sequence"/>
</dbReference>
<reference evidence="1 2" key="1">
    <citation type="submission" date="2024-09" db="EMBL/GenBank/DDBJ databases">
        <authorList>
            <person name="Makale K.P.P."/>
            <person name="Makhzoum A."/>
            <person name="Rantong G."/>
            <person name="Rahube T.O."/>
        </authorList>
    </citation>
    <scope>NUCLEOTIDE SEQUENCE [LARGE SCALE GENOMIC DNA]</scope>
    <source>
        <strain evidence="1 2">KM_D13</strain>
    </source>
</reference>
<comment type="caution">
    <text evidence="1">The sequence shown here is derived from an EMBL/GenBank/DDBJ whole genome shotgun (WGS) entry which is preliminary data.</text>
</comment>
<sequence>MENSMNNSKPEHKLTDLGPTALFWSGTLDPSRNDKTPCKYEIKLEYLNYPNFREWRKNEHAPDDYLSYGPYYEPSTDVSRIEEVVFLIDAYNPGEPDEPIFTVDITDYNDRDENNNPRSFFQKTYFVRDLSPHFPSCNVRFTEVIGTNSNMKIESRLKVHGGADIRFYGIHWTVGSL</sequence>
<evidence type="ECO:0000313" key="1">
    <source>
        <dbReference type="EMBL" id="MFB0841791.1"/>
    </source>
</evidence>
<organism evidence="1 2">
    <name type="scientific">Paenibacillus oleatilyticus</name>
    <dbReference type="NCBI Taxonomy" id="2594886"/>
    <lineage>
        <taxon>Bacteria</taxon>
        <taxon>Bacillati</taxon>
        <taxon>Bacillota</taxon>
        <taxon>Bacilli</taxon>
        <taxon>Bacillales</taxon>
        <taxon>Paenibacillaceae</taxon>
        <taxon>Paenibacillus</taxon>
    </lineage>
</organism>
<name>A0ABV4UVD2_9BACL</name>